<sequence>MKENHGDGSKPSQIQENASTTQPILPNKNQIESSNLVPNPPNQPTLDTQSNESSNGGLSQKQRETNNDEQKMNETLVEDSNNPAHANSNTSSLDLQLAIHNETESLNDDSN</sequence>
<reference evidence="2 3" key="1">
    <citation type="submission" date="2024-01" db="EMBL/GenBank/DDBJ databases">
        <title>The complete chloroplast genome sequence of Lithospermum erythrorhizon: insights into the phylogenetic relationship among Boraginaceae species and the maternal lineages of purple gromwells.</title>
        <authorList>
            <person name="Okada T."/>
            <person name="Watanabe K."/>
        </authorList>
    </citation>
    <scope>NUCLEOTIDE SEQUENCE [LARGE SCALE GENOMIC DNA]</scope>
</reference>
<dbReference type="EMBL" id="BAABME010016236">
    <property type="protein sequence ID" value="GAA0145090.1"/>
    <property type="molecule type" value="Genomic_DNA"/>
</dbReference>
<protein>
    <submittedName>
        <fullName evidence="2">Uncharacterized protein</fullName>
    </submittedName>
</protein>
<name>A0AAV3P095_LITER</name>
<keyword evidence="3" id="KW-1185">Reference proteome</keyword>
<gene>
    <name evidence="2" type="ORF">LIER_36072</name>
</gene>
<comment type="caution">
    <text evidence="2">The sequence shown here is derived from an EMBL/GenBank/DDBJ whole genome shotgun (WGS) entry which is preliminary data.</text>
</comment>
<dbReference type="AlphaFoldDB" id="A0AAV3P095"/>
<feature type="compositionally biased region" description="Polar residues" evidence="1">
    <location>
        <begin position="44"/>
        <end position="60"/>
    </location>
</feature>
<accession>A0AAV3P095</accession>
<feature type="region of interest" description="Disordered" evidence="1">
    <location>
        <begin position="1"/>
        <end position="111"/>
    </location>
</feature>
<feature type="compositionally biased region" description="Polar residues" evidence="1">
    <location>
        <begin position="10"/>
        <end position="37"/>
    </location>
</feature>
<feature type="compositionally biased region" description="Basic and acidic residues" evidence="1">
    <location>
        <begin position="61"/>
        <end position="72"/>
    </location>
</feature>
<proteinExistence type="predicted"/>
<dbReference type="Proteomes" id="UP001454036">
    <property type="component" value="Unassembled WGS sequence"/>
</dbReference>
<evidence type="ECO:0000313" key="2">
    <source>
        <dbReference type="EMBL" id="GAA0145090.1"/>
    </source>
</evidence>
<feature type="compositionally biased region" description="Polar residues" evidence="1">
    <location>
        <begin position="78"/>
        <end position="94"/>
    </location>
</feature>
<evidence type="ECO:0000313" key="3">
    <source>
        <dbReference type="Proteomes" id="UP001454036"/>
    </source>
</evidence>
<organism evidence="2 3">
    <name type="scientific">Lithospermum erythrorhizon</name>
    <name type="common">Purple gromwell</name>
    <name type="synonym">Lithospermum officinale var. erythrorhizon</name>
    <dbReference type="NCBI Taxonomy" id="34254"/>
    <lineage>
        <taxon>Eukaryota</taxon>
        <taxon>Viridiplantae</taxon>
        <taxon>Streptophyta</taxon>
        <taxon>Embryophyta</taxon>
        <taxon>Tracheophyta</taxon>
        <taxon>Spermatophyta</taxon>
        <taxon>Magnoliopsida</taxon>
        <taxon>eudicotyledons</taxon>
        <taxon>Gunneridae</taxon>
        <taxon>Pentapetalae</taxon>
        <taxon>asterids</taxon>
        <taxon>lamiids</taxon>
        <taxon>Boraginales</taxon>
        <taxon>Boraginaceae</taxon>
        <taxon>Boraginoideae</taxon>
        <taxon>Lithospermeae</taxon>
        <taxon>Lithospermum</taxon>
    </lineage>
</organism>
<evidence type="ECO:0000256" key="1">
    <source>
        <dbReference type="SAM" id="MobiDB-lite"/>
    </source>
</evidence>